<evidence type="ECO:0000313" key="3">
    <source>
        <dbReference type="Proteomes" id="UP000428260"/>
    </source>
</evidence>
<reference evidence="2 3" key="1">
    <citation type="submission" date="2019-11" db="EMBL/GenBank/DDBJ databases">
        <authorList>
            <person name="Zheng R.K."/>
            <person name="Sun C.M."/>
        </authorList>
    </citation>
    <scope>NUCLEOTIDE SEQUENCE [LARGE SCALE GENOMIC DNA]</scope>
    <source>
        <strain evidence="2 3">WC007</strain>
    </source>
</reference>
<gene>
    <name evidence="2" type="ORF">GM418_20805</name>
</gene>
<keyword evidence="3" id="KW-1185">Reference proteome</keyword>
<dbReference type="KEGG" id="mcos:GM418_20805"/>
<keyword evidence="1" id="KW-1133">Transmembrane helix</keyword>
<evidence type="ECO:0000313" key="2">
    <source>
        <dbReference type="EMBL" id="QGY46020.1"/>
    </source>
</evidence>
<protein>
    <submittedName>
        <fullName evidence="2">DUF368 domain-containing protein</fullName>
    </submittedName>
</protein>
<organism evidence="2 3">
    <name type="scientific">Maribellus comscasis</name>
    <dbReference type="NCBI Taxonomy" id="2681766"/>
    <lineage>
        <taxon>Bacteria</taxon>
        <taxon>Pseudomonadati</taxon>
        <taxon>Bacteroidota</taxon>
        <taxon>Bacteroidia</taxon>
        <taxon>Marinilabiliales</taxon>
        <taxon>Prolixibacteraceae</taxon>
        <taxon>Maribellus</taxon>
    </lineage>
</organism>
<feature type="transmembrane region" description="Helical" evidence="1">
    <location>
        <begin position="283"/>
        <end position="302"/>
    </location>
</feature>
<dbReference type="AlphaFoldDB" id="A0A6I6JY00"/>
<feature type="transmembrane region" description="Helical" evidence="1">
    <location>
        <begin position="101"/>
        <end position="119"/>
    </location>
</feature>
<dbReference type="PANTHER" id="PTHR37308:SF1">
    <property type="entry name" value="POLYPRENYL-PHOSPHATE TRANSPORTER"/>
    <property type="match status" value="1"/>
</dbReference>
<name>A0A6I6JY00_9BACT</name>
<dbReference type="RefSeq" id="WP_158869158.1">
    <property type="nucleotide sequence ID" value="NZ_CP046401.1"/>
</dbReference>
<keyword evidence="1" id="KW-0472">Membrane</keyword>
<dbReference type="Proteomes" id="UP000428260">
    <property type="component" value="Chromosome"/>
</dbReference>
<dbReference type="EMBL" id="CP046401">
    <property type="protein sequence ID" value="QGY46020.1"/>
    <property type="molecule type" value="Genomic_DNA"/>
</dbReference>
<sequence>MNRTTKDYLVLVLKGMGMGAADVVPGVSGGTIAFITGIYEELINSIKSINLNALKLILSGKIADFWKAINGTFLVCVLLGIGISVFSLAKGLKYLLDNHPVLVWSFFFGLIVASAIYVARTIKKWNIPTVVAGIAGIIVAYFITVITPAEANTTTWFIFVSGAIAICAMILPGISGSFILVLLGMYKFVLDAVGNLQIAVILTFMVGAAIGIITFSNILSWLLKKFHNQTIAVLAGFMVGSLNKVWPWKQVTETFTDRHGEIKPLVEVNILPGTYEQITGDNALLVGAILLAVAGFAIIFIIEGLTKPKKTN</sequence>
<feature type="transmembrane region" description="Helical" evidence="1">
    <location>
        <begin position="68"/>
        <end position="89"/>
    </location>
</feature>
<dbReference type="Pfam" id="PF04018">
    <property type="entry name" value="VCA0040-like"/>
    <property type="match status" value="1"/>
</dbReference>
<feature type="transmembrane region" description="Helical" evidence="1">
    <location>
        <begin position="125"/>
        <end position="144"/>
    </location>
</feature>
<proteinExistence type="predicted"/>
<keyword evidence="1" id="KW-0812">Transmembrane</keyword>
<feature type="transmembrane region" description="Helical" evidence="1">
    <location>
        <begin position="198"/>
        <end position="223"/>
    </location>
</feature>
<dbReference type="PANTHER" id="PTHR37308">
    <property type="entry name" value="INTEGRAL MEMBRANE PROTEIN"/>
    <property type="match status" value="1"/>
</dbReference>
<dbReference type="InterPro" id="IPR007163">
    <property type="entry name" value="VCA0040-like"/>
</dbReference>
<accession>A0A6I6JY00</accession>
<feature type="transmembrane region" description="Helical" evidence="1">
    <location>
        <begin position="156"/>
        <end position="186"/>
    </location>
</feature>
<evidence type="ECO:0000256" key="1">
    <source>
        <dbReference type="SAM" id="Phobius"/>
    </source>
</evidence>